<dbReference type="GO" id="GO:0006397">
    <property type="term" value="P:mRNA processing"/>
    <property type="evidence" value="ECO:0007669"/>
    <property type="project" value="UniProtKB-UniRule"/>
</dbReference>
<evidence type="ECO:0000256" key="8">
    <source>
        <dbReference type="PIRNR" id="PIRNR037239"/>
    </source>
</evidence>
<dbReference type="PANTHER" id="PTHR12341:SF41">
    <property type="entry name" value="5'-3' EXORIBONUCLEASE 2"/>
    <property type="match status" value="1"/>
</dbReference>
<dbReference type="InterPro" id="IPR017151">
    <property type="entry name" value="Xrn2/3/4"/>
</dbReference>
<keyword evidence="5 8" id="KW-0378">Hydrolase</keyword>
<comment type="function">
    <text evidence="8">Possesses 5'-&gt;3' exoribonuclease activity. Plays a role in maintenance of steady-state concentration and turnover of microRNAs (miRNA) by degradation of mature miRNA. Degradation role is enhanced when in complex with paxt-1. Partially redundant to xrn-1 in miRNA guide strand degradation. Implicated in differential regulation of mRNAs such as let-7 by controlling the accumulation of mature miRNA. Positively regulates molting of the pharyngeal cuticle.</text>
</comment>
<keyword evidence="3 8" id="KW-0507">mRNA processing</keyword>
<organism evidence="12 13">
    <name type="scientific">Trichinella nativa</name>
    <dbReference type="NCBI Taxonomy" id="6335"/>
    <lineage>
        <taxon>Eukaryota</taxon>
        <taxon>Metazoa</taxon>
        <taxon>Ecdysozoa</taxon>
        <taxon>Nematoda</taxon>
        <taxon>Enoplea</taxon>
        <taxon>Dorylaimia</taxon>
        <taxon>Trichinellida</taxon>
        <taxon>Trichinellidae</taxon>
        <taxon>Trichinella</taxon>
    </lineage>
</organism>
<evidence type="ECO:0000256" key="1">
    <source>
        <dbReference type="ARBA" id="ARBA00004123"/>
    </source>
</evidence>
<sequence>MGVPAFFRWLSRKYPSIVMNCIEDTPRDVDGTTVPVDNTQPNPHGIEFDTFYLDMNGIIHPCCHPEDKPAPKSEEEMMVAIFEYIDRLMCIVRPRRLLYMAIDGVAPRAKMNQQRTRRFRASKEAAEKEEQIRQIREDLRAQGIPLPAESTDKQHFDSNCITPGTPFMARLAICLRYYIHERLNTDPAWQNLLVILSDASVPGEGEHKIMDYIRHQRACASHDPNTHHVLCGADGHTMQDCQGLSILENENEESHRPVLKKTQFIFIRLSVLREYLQRELEMPNIKFKYDFERCVDDWVFMCFFVGNDFLPHLPSLEIREGAIDRLVKLYKDCVYRTGGYLTENGFVNLKRVQLIMSELGKVEDEIFRQRQEREAMNNIFLLDWAKMRRMQAESFDSPAFIPQNAFAPTPIGESPLPLSNAKRTAMEMRQAAMAVTTSTKREFNGAANAEDANDEGPLDEVRLWECGWKDRYYLVKFQCSPQDLKFRHHVANCYVEGLCWVLRYYYQGCCSWKWYFPFHYSPFASDFMNIGDLKIDFSEKTMPIKPLEQLMSVFPAASSKHLPKSWAALMHDPKSTIIDMYPSDFKVDLNGKRYAWQGVVLLPFVDAERLNEALEVVYPDLTEEERFRNRQGNDLLFISSKHEAFDFIQSIYEGDMSAEWLNMDPSLCNGISLMVKPYKFHVPVGKTVHSPLPQCNDVENNHVLSVFCLNPQFPDDYIFSTARLSGAVDPQPVLKPKDWDDDRDVLKCVLYNRTMQECPTNIILEMTIDNIVNLILFFCIVVVNCESFHLDSSTSPDYVRYGGNRGNYGQCRGSFSGRGGTVGRDLAPQYQRGGWSGAKDRICQAESPYRAVGHSTPSTFEAYSGRGRAQSWQSPYNSSSYRPRIPPRNPRYRTEHFKPY</sequence>
<dbReference type="Gene3D" id="3.40.50.12390">
    <property type="match status" value="2"/>
</dbReference>
<dbReference type="InterPro" id="IPR004859">
    <property type="entry name" value="Xrn1_N"/>
</dbReference>
<reference evidence="12 13" key="1">
    <citation type="submission" date="2015-04" db="EMBL/GenBank/DDBJ databases">
        <title>Draft genome of the roundworm Trichinella nativa.</title>
        <authorList>
            <person name="Mitreva M."/>
        </authorList>
    </citation>
    <scope>NUCLEOTIDE SEQUENCE [LARGE SCALE GENOMIC DNA]</scope>
    <source>
        <strain evidence="12 13">ISS45</strain>
    </source>
</reference>
<accession>A0A1Y3F1P1</accession>
<dbReference type="InterPro" id="IPR027073">
    <property type="entry name" value="5_3_exoribonuclease"/>
</dbReference>
<keyword evidence="4 8" id="KW-0540">Nuclease</keyword>
<dbReference type="PIRSF" id="PIRSF037239">
    <property type="entry name" value="Exonuclease_Xrn2"/>
    <property type="match status" value="1"/>
</dbReference>
<evidence type="ECO:0000256" key="5">
    <source>
        <dbReference type="ARBA" id="ARBA00022801"/>
    </source>
</evidence>
<dbReference type="Pfam" id="PF03159">
    <property type="entry name" value="XRN_N"/>
    <property type="match status" value="1"/>
</dbReference>
<dbReference type="FunFam" id="3.40.50.12390:FF:000003">
    <property type="entry name" value="5'-3' exoribonuclease"/>
    <property type="match status" value="1"/>
</dbReference>
<dbReference type="InterPro" id="IPR041412">
    <property type="entry name" value="Xrn1_helical"/>
</dbReference>
<dbReference type="Gene3D" id="1.25.40.1050">
    <property type="match status" value="1"/>
</dbReference>
<feature type="domain" description="Xrn1 N-terminal" evidence="10">
    <location>
        <begin position="1"/>
        <end position="235"/>
    </location>
</feature>
<dbReference type="Pfam" id="PF17846">
    <property type="entry name" value="XRN_M"/>
    <property type="match status" value="1"/>
</dbReference>
<evidence type="ECO:0000256" key="3">
    <source>
        <dbReference type="ARBA" id="ARBA00022664"/>
    </source>
</evidence>
<evidence type="ECO:0000259" key="10">
    <source>
        <dbReference type="Pfam" id="PF03159"/>
    </source>
</evidence>
<dbReference type="GO" id="GO:0004534">
    <property type="term" value="F:5'-3' RNA exonuclease activity"/>
    <property type="evidence" value="ECO:0007669"/>
    <property type="project" value="UniProtKB-UniRule"/>
</dbReference>
<dbReference type="GO" id="GO:0000956">
    <property type="term" value="P:nuclear-transcribed mRNA catabolic process"/>
    <property type="evidence" value="ECO:0007669"/>
    <property type="project" value="TreeGrafter"/>
</dbReference>
<evidence type="ECO:0000256" key="9">
    <source>
        <dbReference type="SAM" id="MobiDB-lite"/>
    </source>
</evidence>
<dbReference type="PANTHER" id="PTHR12341">
    <property type="entry name" value="5'-&gt;3' EXORIBONUCLEASE"/>
    <property type="match status" value="1"/>
</dbReference>
<dbReference type="EMBL" id="LVZM01000712">
    <property type="protein sequence ID" value="OUC49589.1"/>
    <property type="molecule type" value="Genomic_DNA"/>
</dbReference>
<evidence type="ECO:0000313" key="12">
    <source>
        <dbReference type="EMBL" id="OUC49589.1"/>
    </source>
</evidence>
<comment type="caution">
    <text evidence="12">The sequence shown here is derived from an EMBL/GenBank/DDBJ whole genome shotgun (WGS) entry which is preliminary data.</text>
</comment>
<feature type="compositionally biased region" description="Low complexity" evidence="9">
    <location>
        <begin position="874"/>
        <end position="883"/>
    </location>
</feature>
<dbReference type="CDD" id="cd18673">
    <property type="entry name" value="PIN_XRN1-2-like"/>
    <property type="match status" value="1"/>
</dbReference>
<dbReference type="Proteomes" id="UP000243006">
    <property type="component" value="Unassembled WGS sequence"/>
</dbReference>
<gene>
    <name evidence="12" type="ORF">D917_05240</name>
</gene>
<keyword evidence="6 8" id="KW-0269">Exonuclease</keyword>
<dbReference type="GO" id="GO:0005634">
    <property type="term" value="C:nucleus"/>
    <property type="evidence" value="ECO:0007669"/>
    <property type="project" value="UniProtKB-SubCell"/>
</dbReference>
<evidence type="ECO:0000256" key="4">
    <source>
        <dbReference type="ARBA" id="ARBA00022722"/>
    </source>
</evidence>
<dbReference type="EC" id="3.1.13.-" evidence="8"/>
<comment type="similarity">
    <text evidence="2 8">Belongs to the 5'-3' exonuclease family. XRN2/RAT1 subfamily.</text>
</comment>
<comment type="subcellular location">
    <subcellularLocation>
        <location evidence="1">Nucleus</location>
    </subcellularLocation>
</comment>
<dbReference type="GO" id="GO:0003723">
    <property type="term" value="F:RNA binding"/>
    <property type="evidence" value="ECO:0007669"/>
    <property type="project" value="TreeGrafter"/>
</dbReference>
<proteinExistence type="inferred from homology"/>
<feature type="region of interest" description="Disordered" evidence="9">
    <location>
        <begin position="862"/>
        <end position="900"/>
    </location>
</feature>
<evidence type="ECO:0000256" key="2">
    <source>
        <dbReference type="ARBA" id="ARBA00006994"/>
    </source>
</evidence>
<evidence type="ECO:0000256" key="6">
    <source>
        <dbReference type="ARBA" id="ARBA00022839"/>
    </source>
</evidence>
<feature type="domain" description="Xrn1 helical" evidence="11">
    <location>
        <begin position="288"/>
        <end position="739"/>
    </location>
</feature>
<protein>
    <recommendedName>
        <fullName evidence="8">5'-3' exoribonuclease</fullName>
        <ecNumber evidence="8">3.1.13.-</ecNumber>
    </recommendedName>
</protein>
<evidence type="ECO:0000259" key="11">
    <source>
        <dbReference type="Pfam" id="PF17846"/>
    </source>
</evidence>
<name>A0A1Y3F1P1_9BILA</name>
<keyword evidence="7" id="KW-0539">Nucleus</keyword>
<dbReference type="FunFam" id="1.25.40.1050:FF:000002">
    <property type="entry name" value="5'-3' exoribonuclease"/>
    <property type="match status" value="1"/>
</dbReference>
<dbReference type="AlphaFoldDB" id="A0A1Y3F1P1"/>
<evidence type="ECO:0000313" key="13">
    <source>
        <dbReference type="Proteomes" id="UP000243006"/>
    </source>
</evidence>
<evidence type="ECO:0000256" key="7">
    <source>
        <dbReference type="ARBA" id="ARBA00023242"/>
    </source>
</evidence>